<evidence type="ECO:0000256" key="1">
    <source>
        <dbReference type="SAM" id="MobiDB-lite"/>
    </source>
</evidence>
<dbReference type="GO" id="GO:0005829">
    <property type="term" value="C:cytosol"/>
    <property type="evidence" value="ECO:0007669"/>
    <property type="project" value="TreeGrafter"/>
</dbReference>
<dbReference type="InterPro" id="IPR029021">
    <property type="entry name" value="Prot-tyrosine_phosphatase-like"/>
</dbReference>
<name>A0A7S1H1M8_HEMAN</name>
<proteinExistence type="predicted"/>
<dbReference type="InterPro" id="IPR051281">
    <property type="entry name" value="Dual-spec_lipid-protein_phosph"/>
</dbReference>
<evidence type="ECO:0000259" key="2">
    <source>
        <dbReference type="PROSITE" id="PS51182"/>
    </source>
</evidence>
<reference evidence="3" key="1">
    <citation type="submission" date="2021-01" db="EMBL/GenBank/DDBJ databases">
        <authorList>
            <person name="Corre E."/>
            <person name="Pelletier E."/>
            <person name="Niang G."/>
            <person name="Scheremetjew M."/>
            <person name="Finn R."/>
            <person name="Kale V."/>
            <person name="Holt S."/>
            <person name="Cochrane G."/>
            <person name="Meng A."/>
            <person name="Brown T."/>
            <person name="Cohen L."/>
        </authorList>
    </citation>
    <scope>NUCLEOTIDE SEQUENCE</scope>
    <source>
        <strain evidence="3">CCMP644</strain>
    </source>
</reference>
<feature type="domain" description="C2 tensin-type" evidence="2">
    <location>
        <begin position="65"/>
        <end position="231"/>
    </location>
</feature>
<dbReference type="PROSITE" id="PS51182">
    <property type="entry name" value="C2_TENSIN"/>
    <property type="match status" value="1"/>
</dbReference>
<protein>
    <recommendedName>
        <fullName evidence="2">C2 tensin-type domain-containing protein</fullName>
    </recommendedName>
</protein>
<dbReference type="InterPro" id="IPR018490">
    <property type="entry name" value="cNMP-bd_dom_sf"/>
</dbReference>
<dbReference type="InterPro" id="IPR014020">
    <property type="entry name" value="Tensin_C2-dom"/>
</dbReference>
<dbReference type="SUPFAM" id="SSF51206">
    <property type="entry name" value="cAMP-binding domain-like"/>
    <property type="match status" value="1"/>
</dbReference>
<dbReference type="EMBL" id="HBFX01025219">
    <property type="protein sequence ID" value="CAD8961873.1"/>
    <property type="molecule type" value="Transcribed_RNA"/>
</dbReference>
<feature type="region of interest" description="Disordered" evidence="1">
    <location>
        <begin position="289"/>
        <end position="334"/>
    </location>
</feature>
<accession>A0A7S1H1M8</accession>
<dbReference type="InterPro" id="IPR014710">
    <property type="entry name" value="RmlC-like_jellyroll"/>
</dbReference>
<dbReference type="GO" id="GO:0016314">
    <property type="term" value="F:phosphatidylinositol-3,4,5-trisphosphate 3-phosphatase activity"/>
    <property type="evidence" value="ECO:0007669"/>
    <property type="project" value="TreeGrafter"/>
</dbReference>
<dbReference type="SMART" id="SM01326">
    <property type="entry name" value="PTEN_C2"/>
    <property type="match status" value="1"/>
</dbReference>
<dbReference type="Gene3D" id="2.60.120.10">
    <property type="entry name" value="Jelly Rolls"/>
    <property type="match status" value="1"/>
</dbReference>
<sequence>MVSALMVWFSFRSSGERALQAFASRRMDKRKGQFPYQGPTSPSQVRYVSYVERMCHNLSIDQISAPSILITRVTIATMPLWRVSAGYLDLSMVIECGSATKVVRTIFDHATHTNMLARIVRKDAPNDLFHFDVGCVPAAGDVTIRFYYFQGEKAGVSSARGQRPALSIQDGGQACTFQNRRGRQLFFVSFHTAFHAPDKLTFTKVQVDGAHVASDNVFLPDFAVIVTTADAEQLPMVPFHHPRSVFAPPKGVSSNPAINASCSSFLIQSSAVTRFCSMEASGLLSTAQPINRSADERSDRSPLPRLRRLSQTFIRSTPPPDARSGEARYTSNRKGLDLNSTSMLQTDSEALDDELCDLVPLPEFHPHQAVIYLEAQKSLANTFLDTTTVVSVHSKGHIIRPQGYSESGMCCLHFMSTGSAIWQPATDLSSRQVGFSCINRLGWGVPSGTLFGVFQFLLGHQANRGPRRMQMIAWTDIATVRSLQVPVQTTSNGVWIPPLTIPGWTAHQVFQLYYCLAVTCVERVRDQDERHTLHRRLSSIKFASQVDVSTDEMLSLMNRVRTQFKIPISEQLITTSAAQRYWLQNGLENTQVGEGLQGRFFVFTNWLVWQRSAGLVDSLDMIVPLRSVVHTSAVDSVLTVYIHAEYDLITKAMMSQCLSVKKESSLMGGYLIDAGGNIAISFGFPKLSRCLETQQAVHKRLNVLSQADNVEESFSHRKVGPQGGSHFPVDFGYSFPGEDSEESDNIISALFRHATTHRYLEGTVIHSHYSSASLRMYHLVSGSVWTLNDKGDIMDEYGPGMICGMKLLFCGASAGQASLVAAVDCEMLEFNTGVGESTLVAMLEQEPRSGARFCRAVAISAARTFQTSPLDGVKLGQPNNGLFTDWT</sequence>
<dbReference type="Gene3D" id="3.90.190.10">
    <property type="entry name" value="Protein tyrosine phosphatase superfamily"/>
    <property type="match status" value="1"/>
</dbReference>
<dbReference type="Gene3D" id="2.60.40.1110">
    <property type="match status" value="1"/>
</dbReference>
<feature type="compositionally biased region" description="Basic and acidic residues" evidence="1">
    <location>
        <begin position="293"/>
        <end position="302"/>
    </location>
</feature>
<gene>
    <name evidence="3" type="ORF">HAND00432_LOCUS15377</name>
</gene>
<organism evidence="3">
    <name type="scientific">Hemiselmis andersenii</name>
    <name type="common">Cryptophyte alga</name>
    <dbReference type="NCBI Taxonomy" id="464988"/>
    <lineage>
        <taxon>Eukaryota</taxon>
        <taxon>Cryptophyceae</taxon>
        <taxon>Cryptomonadales</taxon>
        <taxon>Hemiselmidaceae</taxon>
        <taxon>Hemiselmis</taxon>
    </lineage>
</organism>
<dbReference type="AlphaFoldDB" id="A0A7S1H1M8"/>
<evidence type="ECO:0000313" key="3">
    <source>
        <dbReference type="EMBL" id="CAD8961873.1"/>
    </source>
</evidence>
<dbReference type="PANTHER" id="PTHR12305">
    <property type="entry name" value="PHOSPHATASE WITH HOMOLOGY TO TENSIN"/>
    <property type="match status" value="1"/>
</dbReference>